<proteinExistence type="predicted"/>
<dbReference type="RefSeq" id="WP_311823716.1">
    <property type="nucleotide sequence ID" value="NZ_JARPYF010000021.1"/>
</dbReference>
<name>A0ABU3EYW2_9ENTE</name>
<gene>
    <name evidence="1" type="ORF">P7D85_09795</name>
</gene>
<protein>
    <submittedName>
        <fullName evidence="1">Uncharacterized protein</fullName>
    </submittedName>
</protein>
<evidence type="ECO:0000313" key="2">
    <source>
        <dbReference type="Proteomes" id="UP001252875"/>
    </source>
</evidence>
<accession>A0ABU3EYW2</accession>
<evidence type="ECO:0000313" key="1">
    <source>
        <dbReference type="EMBL" id="MDT2600067.1"/>
    </source>
</evidence>
<keyword evidence="2" id="KW-1185">Reference proteome</keyword>
<reference evidence="1 2" key="1">
    <citation type="submission" date="2023-03" db="EMBL/GenBank/DDBJ databases">
        <authorList>
            <person name="Shen W."/>
            <person name="Cai J."/>
        </authorList>
    </citation>
    <scope>NUCLEOTIDE SEQUENCE [LARGE SCALE GENOMIC DNA]</scope>
    <source>
        <strain evidence="1 2">D6-4</strain>
    </source>
</reference>
<dbReference type="EMBL" id="JARPYI010000004">
    <property type="protein sequence ID" value="MDT2600067.1"/>
    <property type="molecule type" value="Genomic_DNA"/>
</dbReference>
<comment type="caution">
    <text evidence="1">The sequence shown here is derived from an EMBL/GenBank/DDBJ whole genome shotgun (WGS) entry which is preliminary data.</text>
</comment>
<sequence>MFITDGSYKEFMYLDNLQWSSQWDLYWNQALAFDSLKVHEIDCIITIPEKEGVLVFSEEDIYYSPNSAFTTLEHFSSAYSFADYTVMSTCLKSFGCFGQYKSPWICPFFALCPLEGGYHTIWINPLKIYKLQTIDGETYAFMDNGPVILLPLTRRSILARTEITCSALATLQRDCFQIVITGERPLDYLEVPNTPFSHSLSKRAALLQFSIPFGELVQQYQKAYSLHLYQTFEVDDLTLIS</sequence>
<organism evidence="1 2">
    <name type="scientific">Enterococcus hulanensis</name>
    <dbReference type="NCBI Taxonomy" id="2559929"/>
    <lineage>
        <taxon>Bacteria</taxon>
        <taxon>Bacillati</taxon>
        <taxon>Bacillota</taxon>
        <taxon>Bacilli</taxon>
        <taxon>Lactobacillales</taxon>
        <taxon>Enterococcaceae</taxon>
        <taxon>Enterococcus</taxon>
    </lineage>
</organism>
<dbReference type="Proteomes" id="UP001252875">
    <property type="component" value="Unassembled WGS sequence"/>
</dbReference>